<reference evidence="1 2" key="1">
    <citation type="submission" date="2023-09" db="EMBL/GenBank/DDBJ databases">
        <title>Whole genome shotgun sequencing (WGS) of Bosea sp. ZW T0_25, isolated from stored onions (Allium cepa).</title>
        <authorList>
            <person name="Stoll D.A."/>
            <person name="Huch M."/>
        </authorList>
    </citation>
    <scope>NUCLEOTIDE SEQUENCE [LARGE SCALE GENOMIC DNA]</scope>
    <source>
        <strain evidence="1 2">ZW T0_25</strain>
    </source>
</reference>
<evidence type="ECO:0008006" key="3">
    <source>
        <dbReference type="Google" id="ProtNLM"/>
    </source>
</evidence>
<keyword evidence="2" id="KW-1185">Reference proteome</keyword>
<accession>A0ABU3SCC3</accession>
<sequence>MSAAESVRTRSIRARSWVAIVAAYVLVLQGLFGAVLSGQSLAPALLDRTIYLTLCAPGSESLPLPGEERAPHLPACCLLGCVWIGAAHAPPVRAAIAERAEPRVEPVSFGDLIAPPLPGEERLAARPRGPPHLT</sequence>
<protein>
    <recommendedName>
        <fullName evidence="3">DUF2946 domain-containing protein</fullName>
    </recommendedName>
</protein>
<gene>
    <name evidence="1" type="ORF">RKE40_21310</name>
</gene>
<proteinExistence type="predicted"/>
<name>A0ABU3SCC3_9HYPH</name>
<dbReference type="Proteomes" id="UP001254257">
    <property type="component" value="Unassembled WGS sequence"/>
</dbReference>
<dbReference type="EMBL" id="JAWDID010000040">
    <property type="protein sequence ID" value="MDU0342444.1"/>
    <property type="molecule type" value="Genomic_DNA"/>
</dbReference>
<organism evidence="1 2">
    <name type="scientific">Bosea rubneri</name>
    <dbReference type="NCBI Taxonomy" id="3075434"/>
    <lineage>
        <taxon>Bacteria</taxon>
        <taxon>Pseudomonadati</taxon>
        <taxon>Pseudomonadota</taxon>
        <taxon>Alphaproteobacteria</taxon>
        <taxon>Hyphomicrobiales</taxon>
        <taxon>Boseaceae</taxon>
        <taxon>Bosea</taxon>
    </lineage>
</organism>
<evidence type="ECO:0000313" key="1">
    <source>
        <dbReference type="EMBL" id="MDU0342444.1"/>
    </source>
</evidence>
<evidence type="ECO:0000313" key="2">
    <source>
        <dbReference type="Proteomes" id="UP001254257"/>
    </source>
</evidence>
<comment type="caution">
    <text evidence="1">The sequence shown here is derived from an EMBL/GenBank/DDBJ whole genome shotgun (WGS) entry which is preliminary data.</text>
</comment>
<dbReference type="RefSeq" id="WP_316020217.1">
    <property type="nucleotide sequence ID" value="NZ_JAWDID010000040.1"/>
</dbReference>